<name>A0ACA9UMB8_BIOOC</name>
<reference evidence="1" key="2">
    <citation type="submission" date="2021-10" db="EMBL/GenBank/DDBJ databases">
        <authorList>
            <person name="Piombo E."/>
        </authorList>
    </citation>
    <scope>NUCLEOTIDE SEQUENCE</scope>
</reference>
<comment type="caution">
    <text evidence="1">The sequence shown here is derived from an EMBL/GenBank/DDBJ whole genome shotgun (WGS) entry which is preliminary data.</text>
</comment>
<accession>A0ACA9UMB8</accession>
<dbReference type="EMBL" id="CADEHS020000570">
    <property type="protein sequence ID" value="CAG9954587.1"/>
    <property type="molecule type" value="Genomic_DNA"/>
</dbReference>
<proteinExistence type="predicted"/>
<protein>
    <submittedName>
        <fullName evidence="1">Uncharacterized protein</fullName>
    </submittedName>
</protein>
<gene>
    <name evidence="1" type="ORF">CRV2_00018037</name>
</gene>
<sequence length="165" mass="18538">MIGLTYLTYVISTSAVRRNNSVKEPEACLWGALVPLILHPAGCILYSISTAYQMHWIWLVILFIVMGAILALSYTVDCYKEIPGSISLVFSETELNYYAQGFAFGYAVTPMVTTLGLQNTFYLVAFLGMGLTDLCFVMIWFGKSTRKGTAKWYWALVEQDGFRAH</sequence>
<organism evidence="1 2">
    <name type="scientific">Clonostachys rosea f. rosea IK726</name>
    <dbReference type="NCBI Taxonomy" id="1349383"/>
    <lineage>
        <taxon>Eukaryota</taxon>
        <taxon>Fungi</taxon>
        <taxon>Dikarya</taxon>
        <taxon>Ascomycota</taxon>
        <taxon>Pezizomycotina</taxon>
        <taxon>Sordariomycetes</taxon>
        <taxon>Hypocreomycetidae</taxon>
        <taxon>Hypocreales</taxon>
        <taxon>Bionectriaceae</taxon>
        <taxon>Clonostachys</taxon>
    </lineage>
</organism>
<reference evidence="1" key="1">
    <citation type="submission" date="2020-04" db="EMBL/GenBank/DDBJ databases">
        <authorList>
            <person name="Broberg M."/>
        </authorList>
    </citation>
    <scope>NUCLEOTIDE SEQUENCE</scope>
</reference>
<dbReference type="Proteomes" id="UP000836387">
    <property type="component" value="Unassembled WGS sequence"/>
</dbReference>
<evidence type="ECO:0000313" key="2">
    <source>
        <dbReference type="Proteomes" id="UP000836387"/>
    </source>
</evidence>
<keyword evidence="2" id="KW-1185">Reference proteome</keyword>
<evidence type="ECO:0000313" key="1">
    <source>
        <dbReference type="EMBL" id="CAG9954587.1"/>
    </source>
</evidence>